<reference evidence="8" key="1">
    <citation type="journal article" date="2020" name="Phytopathology">
        <title>Genome Sequence Resources of Colletotrichum truncatum, C. plurivorum, C. musicola, and C. sojae: Four Species Pathogenic to Soybean (Glycine max).</title>
        <authorList>
            <person name="Rogerio F."/>
            <person name="Boufleur T.R."/>
            <person name="Ciampi-Guillardi M."/>
            <person name="Sukno S.A."/>
            <person name="Thon M.R."/>
            <person name="Massola Junior N.S."/>
            <person name="Baroncelli R."/>
        </authorList>
    </citation>
    <scope>NUCLEOTIDE SEQUENCE</scope>
    <source>
        <strain evidence="8">LFN0074</strain>
    </source>
</reference>
<dbReference type="Gene3D" id="3.10.350.10">
    <property type="entry name" value="LysM domain"/>
    <property type="match status" value="3"/>
</dbReference>
<evidence type="ECO:0000256" key="5">
    <source>
        <dbReference type="SAM" id="MobiDB-lite"/>
    </source>
</evidence>
<dbReference type="Pfam" id="PF01476">
    <property type="entry name" value="LysM"/>
    <property type="match status" value="3"/>
</dbReference>
<feature type="chain" id="PRO_5034687076" evidence="6">
    <location>
        <begin position="21"/>
        <end position="373"/>
    </location>
</feature>
<feature type="compositionally biased region" description="Low complexity" evidence="5">
    <location>
        <begin position="110"/>
        <end position="126"/>
    </location>
</feature>
<feature type="compositionally biased region" description="Low complexity" evidence="5">
    <location>
        <begin position="204"/>
        <end position="217"/>
    </location>
</feature>
<keyword evidence="1" id="KW-0147">Chitin-binding</keyword>
<dbReference type="AlphaFoldDB" id="A0A8H6J9A9"/>
<evidence type="ECO:0000313" key="9">
    <source>
        <dbReference type="Proteomes" id="UP000639643"/>
    </source>
</evidence>
<dbReference type="PROSITE" id="PS51782">
    <property type="entry name" value="LYSM"/>
    <property type="match status" value="3"/>
</dbReference>
<dbReference type="PANTHER" id="PTHR34997">
    <property type="entry name" value="AM15"/>
    <property type="match status" value="1"/>
</dbReference>
<evidence type="ECO:0000256" key="4">
    <source>
        <dbReference type="ARBA" id="ARBA00044955"/>
    </source>
</evidence>
<evidence type="ECO:0000256" key="1">
    <source>
        <dbReference type="ARBA" id="ARBA00022669"/>
    </source>
</evidence>
<name>A0A8H6J9A9_9PEZI</name>
<feature type="region of interest" description="Disordered" evidence="5">
    <location>
        <begin position="110"/>
        <end position="134"/>
    </location>
</feature>
<feature type="signal peptide" evidence="6">
    <location>
        <begin position="1"/>
        <end position="20"/>
    </location>
</feature>
<keyword evidence="2 6" id="KW-0732">Signal</keyword>
<accession>A0A8H6J9A9</accession>
<dbReference type="SUPFAM" id="SSF54106">
    <property type="entry name" value="LysM domain"/>
    <property type="match status" value="3"/>
</dbReference>
<dbReference type="OrthoDB" id="2281372at2759"/>
<feature type="domain" description="LysM" evidence="7">
    <location>
        <begin position="324"/>
        <end position="370"/>
    </location>
</feature>
<comment type="caution">
    <text evidence="8">The sequence shown here is derived from an EMBL/GenBank/DDBJ whole genome shotgun (WGS) entry which is preliminary data.</text>
</comment>
<feature type="region of interest" description="Disordered" evidence="5">
    <location>
        <begin position="204"/>
        <end position="224"/>
    </location>
</feature>
<feature type="domain" description="LysM" evidence="7">
    <location>
        <begin position="236"/>
        <end position="282"/>
    </location>
</feature>
<keyword evidence="3" id="KW-0843">Virulence</keyword>
<gene>
    <name evidence="8" type="ORF">CMUS01_13882</name>
</gene>
<keyword evidence="9" id="KW-1185">Reference proteome</keyword>
<dbReference type="InterPro" id="IPR052210">
    <property type="entry name" value="LysM1-like"/>
</dbReference>
<sequence>MAIKMKILVSLGLLGSLAQAGPFPVAITGRPKEMLAVRDEKPNLPPAPDSASTCSYWWDNVDGSIACRDMPGEWGISMENFLKWNPSLTPDCGNYLNGLAYCVEAPAGSPTTTSSAPSGTTSAPPGNGIETPLPTQPGMVSNCSKFYFVKTDESCASIAAANGISEAQFLSWNPAVGENCRGMWAAAYVCVRTLDFVAPTAVTTPASTASPTTTKPANGIVTPQPTQPGVISNCDKFYFVKTDEPCASIAASHGISMAQFLAWNPMAGSNCAGLWANAYACVHAIGSGRPPMTTVKPPSTTTAAGNGVATPSPTQPGMVDNCDRFHFVEADEFCADIAAKYGISSQQIIQWNSSVGSSCAGLWANAYICVHTR</sequence>
<evidence type="ECO:0000256" key="2">
    <source>
        <dbReference type="ARBA" id="ARBA00022729"/>
    </source>
</evidence>
<dbReference type="PANTHER" id="PTHR34997:SF2">
    <property type="entry name" value="LYSM DOMAIN-CONTAINING PROTEIN-RELATED"/>
    <property type="match status" value="1"/>
</dbReference>
<organism evidence="8 9">
    <name type="scientific">Colletotrichum musicola</name>
    <dbReference type="NCBI Taxonomy" id="2175873"/>
    <lineage>
        <taxon>Eukaryota</taxon>
        <taxon>Fungi</taxon>
        <taxon>Dikarya</taxon>
        <taxon>Ascomycota</taxon>
        <taxon>Pezizomycotina</taxon>
        <taxon>Sordariomycetes</taxon>
        <taxon>Hypocreomycetidae</taxon>
        <taxon>Glomerellales</taxon>
        <taxon>Glomerellaceae</taxon>
        <taxon>Colletotrichum</taxon>
        <taxon>Colletotrichum orchidearum species complex</taxon>
    </lineage>
</organism>
<evidence type="ECO:0000256" key="6">
    <source>
        <dbReference type="SAM" id="SignalP"/>
    </source>
</evidence>
<comment type="similarity">
    <text evidence="4">Belongs to the secreted LysM effector family.</text>
</comment>
<protein>
    <submittedName>
        <fullName evidence="8">LysM domain-containing protein</fullName>
    </submittedName>
</protein>
<feature type="domain" description="LysM" evidence="7">
    <location>
        <begin position="145"/>
        <end position="191"/>
    </location>
</feature>
<proteinExistence type="inferred from homology"/>
<evidence type="ECO:0000259" key="7">
    <source>
        <dbReference type="PROSITE" id="PS51782"/>
    </source>
</evidence>
<dbReference type="GO" id="GO:0008061">
    <property type="term" value="F:chitin binding"/>
    <property type="evidence" value="ECO:0007669"/>
    <property type="project" value="UniProtKB-KW"/>
</dbReference>
<dbReference type="Proteomes" id="UP000639643">
    <property type="component" value="Unassembled WGS sequence"/>
</dbReference>
<dbReference type="SMART" id="SM00257">
    <property type="entry name" value="LysM"/>
    <property type="match status" value="3"/>
</dbReference>
<evidence type="ECO:0000256" key="3">
    <source>
        <dbReference type="ARBA" id="ARBA00023026"/>
    </source>
</evidence>
<evidence type="ECO:0000313" key="8">
    <source>
        <dbReference type="EMBL" id="KAF6808496.1"/>
    </source>
</evidence>
<dbReference type="InterPro" id="IPR018392">
    <property type="entry name" value="LysM"/>
</dbReference>
<dbReference type="CDD" id="cd00118">
    <property type="entry name" value="LysM"/>
    <property type="match status" value="3"/>
</dbReference>
<dbReference type="InterPro" id="IPR036779">
    <property type="entry name" value="LysM_dom_sf"/>
</dbReference>
<dbReference type="EMBL" id="WIGM01000928">
    <property type="protein sequence ID" value="KAF6808496.1"/>
    <property type="molecule type" value="Genomic_DNA"/>
</dbReference>